<name>A0A3A9KHM6_9BACI</name>
<feature type="domain" description="MoaB/Mog" evidence="2">
    <location>
        <begin position="4"/>
        <end position="170"/>
    </location>
</feature>
<dbReference type="InterPro" id="IPR050101">
    <property type="entry name" value="CinA"/>
</dbReference>
<keyword evidence="4" id="KW-1185">Reference proteome</keyword>
<dbReference type="SUPFAM" id="SSF53218">
    <property type="entry name" value="Molybdenum cofactor biosynthesis proteins"/>
    <property type="match status" value="1"/>
</dbReference>
<dbReference type="PANTHER" id="PTHR13939:SF0">
    <property type="entry name" value="NMN AMIDOHYDROLASE-LIKE PROTEIN YFAY"/>
    <property type="match status" value="1"/>
</dbReference>
<protein>
    <recommendedName>
        <fullName evidence="1">Putative competence-damage inducible protein</fullName>
    </recommendedName>
</protein>
<comment type="caution">
    <text evidence="3">The sequence shown here is derived from an EMBL/GenBank/DDBJ whole genome shotgun (WGS) entry which is preliminary data.</text>
</comment>
<dbReference type="Gene3D" id="3.90.950.20">
    <property type="entry name" value="CinA-like"/>
    <property type="match status" value="1"/>
</dbReference>
<evidence type="ECO:0000256" key="1">
    <source>
        <dbReference type="HAMAP-Rule" id="MF_00226"/>
    </source>
</evidence>
<dbReference type="EMBL" id="PDOE01000001">
    <property type="protein sequence ID" value="RKL69063.1"/>
    <property type="molecule type" value="Genomic_DNA"/>
</dbReference>
<dbReference type="RefSeq" id="WP_110936298.1">
    <property type="nucleotide sequence ID" value="NZ_KZ614146.1"/>
</dbReference>
<dbReference type="NCBIfam" id="NF001813">
    <property type="entry name" value="PRK00549.1"/>
    <property type="match status" value="1"/>
</dbReference>
<proteinExistence type="inferred from homology"/>
<dbReference type="Pfam" id="PF18146">
    <property type="entry name" value="CinA_KH"/>
    <property type="match status" value="1"/>
</dbReference>
<dbReference type="InterPro" id="IPR001453">
    <property type="entry name" value="MoaB/Mog_dom"/>
</dbReference>
<evidence type="ECO:0000313" key="4">
    <source>
        <dbReference type="Proteomes" id="UP000281498"/>
    </source>
</evidence>
<sequence>MNAEIIAVGSELLLGQIENSNATFLSSELSKLGIDVYHHVVVGDNEARLEKTVETALERSDLLILTGGLGPTKDDITKEILAKVTGRELVYDENTEARLHAYFAGREKKMTENNLKQALIIQGSYVFPNDHGLACGMAVDVSGKKVILLPGPPTEMIPMFERYTGPFLQQELHTKDQIQSKVLRFFNIGESQLVHEIDDIIESQTNPTVAPLASGGEVTLRLTVKGTDASENELKLEELKQKIVSRVSPYFYGEGEAQLHGIVVDRLQELKLSIGAAESLTGGDFSSTLTEVAGSSSVFKGAIICYSNAVKEAQLSVPQEVLTKEGAVSKRCAELLALNVKKLLKTDVGISFTGVAGPDSLEGKSAGLVYIGIAVNDNVEVFKLQLAGSRKNIRERAAKHGFYYLLHELSKEKVDE</sequence>
<dbReference type="NCBIfam" id="TIGR00199">
    <property type="entry name" value="PncC_domain"/>
    <property type="match status" value="1"/>
</dbReference>
<dbReference type="PIRSF" id="PIRSF006728">
    <property type="entry name" value="CinA"/>
    <property type="match status" value="1"/>
</dbReference>
<organism evidence="3 4">
    <name type="scientific">Salipaludibacillus neizhouensis</name>
    <dbReference type="NCBI Taxonomy" id="885475"/>
    <lineage>
        <taxon>Bacteria</taxon>
        <taxon>Bacillati</taxon>
        <taxon>Bacillota</taxon>
        <taxon>Bacilli</taxon>
        <taxon>Bacillales</taxon>
        <taxon>Bacillaceae</taxon>
    </lineage>
</organism>
<dbReference type="OrthoDB" id="9801454at2"/>
<dbReference type="CDD" id="cd00885">
    <property type="entry name" value="cinA"/>
    <property type="match status" value="1"/>
</dbReference>
<dbReference type="NCBIfam" id="TIGR00200">
    <property type="entry name" value="cinA_nterm"/>
    <property type="match status" value="1"/>
</dbReference>
<dbReference type="Gene3D" id="3.30.70.2860">
    <property type="match status" value="1"/>
</dbReference>
<dbReference type="PANTHER" id="PTHR13939">
    <property type="entry name" value="NICOTINAMIDE-NUCLEOTIDE AMIDOHYDROLASE PNCC"/>
    <property type="match status" value="1"/>
</dbReference>
<dbReference type="AlphaFoldDB" id="A0A3A9KHM6"/>
<accession>A0A3A9KHM6</accession>
<dbReference type="InterPro" id="IPR041424">
    <property type="entry name" value="CinA_KH"/>
</dbReference>
<dbReference type="Proteomes" id="UP000281498">
    <property type="component" value="Unassembled WGS sequence"/>
</dbReference>
<evidence type="ECO:0000313" key="3">
    <source>
        <dbReference type="EMBL" id="RKL69063.1"/>
    </source>
</evidence>
<gene>
    <name evidence="1" type="primary">cinA</name>
    <name evidence="3" type="ORF">CR203_03205</name>
</gene>
<dbReference type="InterPro" id="IPR008135">
    <property type="entry name" value="Competence-induced_CinA"/>
</dbReference>
<dbReference type="Pfam" id="PF02464">
    <property type="entry name" value="CinA"/>
    <property type="match status" value="1"/>
</dbReference>
<dbReference type="SUPFAM" id="SSF142433">
    <property type="entry name" value="CinA-like"/>
    <property type="match status" value="1"/>
</dbReference>
<comment type="similarity">
    <text evidence="1">Belongs to the CinA family.</text>
</comment>
<dbReference type="InterPro" id="IPR036653">
    <property type="entry name" value="CinA-like_C"/>
</dbReference>
<dbReference type="InterPro" id="IPR008136">
    <property type="entry name" value="CinA_C"/>
</dbReference>
<evidence type="ECO:0000259" key="2">
    <source>
        <dbReference type="SMART" id="SM00852"/>
    </source>
</evidence>
<dbReference type="HAMAP" id="MF_00226_B">
    <property type="entry name" value="CinA_B"/>
    <property type="match status" value="1"/>
</dbReference>
<dbReference type="NCBIfam" id="TIGR00177">
    <property type="entry name" value="molyb_syn"/>
    <property type="match status" value="1"/>
</dbReference>
<dbReference type="InterPro" id="IPR036425">
    <property type="entry name" value="MoaB/Mog-like_dom_sf"/>
</dbReference>
<reference evidence="3 4" key="1">
    <citation type="submission" date="2017-10" db="EMBL/GenBank/DDBJ databases">
        <title>Bacillus sp. nov., a halophilic bacterium isolated from a Keqin Lake.</title>
        <authorList>
            <person name="Wang H."/>
        </authorList>
    </citation>
    <scope>NUCLEOTIDE SEQUENCE [LARGE SCALE GENOMIC DNA]</scope>
    <source>
        <strain evidence="3 4">KCTC 13187</strain>
    </source>
</reference>
<dbReference type="Gene3D" id="3.40.980.10">
    <property type="entry name" value="MoaB/Mog-like domain"/>
    <property type="match status" value="1"/>
</dbReference>
<dbReference type="Pfam" id="PF00994">
    <property type="entry name" value="MoCF_biosynth"/>
    <property type="match status" value="1"/>
</dbReference>
<dbReference type="SMART" id="SM00852">
    <property type="entry name" value="MoCF_biosynth"/>
    <property type="match status" value="1"/>
</dbReference>